<protein>
    <submittedName>
        <fullName evidence="1">Rpn family recombination-promoting nuclease/putative transposase</fullName>
    </submittedName>
</protein>
<reference evidence="1" key="2">
    <citation type="journal article" date="2021" name="PeerJ">
        <title>Extensive microbial diversity within the chicken gut microbiome revealed by metagenomics and culture.</title>
        <authorList>
            <person name="Gilroy R."/>
            <person name="Ravi A."/>
            <person name="Getino M."/>
            <person name="Pursley I."/>
            <person name="Horton D.L."/>
            <person name="Alikhan N.F."/>
            <person name="Baker D."/>
            <person name="Gharbi K."/>
            <person name="Hall N."/>
            <person name="Watson M."/>
            <person name="Adriaenssens E.M."/>
            <person name="Foster-Nyarko E."/>
            <person name="Jarju S."/>
            <person name="Secka A."/>
            <person name="Antonio M."/>
            <person name="Oren A."/>
            <person name="Chaudhuri R.R."/>
            <person name="La Ragione R."/>
            <person name="Hildebrand F."/>
            <person name="Pallen M.J."/>
        </authorList>
    </citation>
    <scope>NUCLEOTIDE SEQUENCE</scope>
    <source>
        <strain evidence="1">B1-13419</strain>
    </source>
</reference>
<dbReference type="PANTHER" id="PTHR41317:SF1">
    <property type="entry name" value="PD-(D_E)XK NUCLEASE FAMILY TRANSPOSASE"/>
    <property type="match status" value="1"/>
</dbReference>
<dbReference type="Pfam" id="PF12784">
    <property type="entry name" value="PDDEXK_2"/>
    <property type="match status" value="1"/>
</dbReference>
<sequence length="315" mass="35766">MVDSFTGRMSVQRYVDILSDAGFKAVFGDQRNKDVLIDLLNFILPENRKVRDLSYSSTEIPGFSLGSKAVRLDLRCTGDDGAVFIVEVQCYRQSHFFRRCVEYAAKVYDSGSARGDGHRYDIPPVFFICLLGDGADRFDRNDPSWDDRFISEYTFREKISHDVPDDTIFCIFVELNRFRKELGDCRTFVEQWCYALKRVGTLDSLPEELRTDVFERLFRACEIAKFDRDTKLIYEKDMITERDYQNIIDTAAEDGRAEGFAEGLAEGEAKGRSEGKAEGLAEGKVLIAKAMIEEGIDTNTIAKVTGLSCEEVKSL</sequence>
<dbReference type="EMBL" id="JADIMD010000023">
    <property type="protein sequence ID" value="MBO8473979.1"/>
    <property type="molecule type" value="Genomic_DNA"/>
</dbReference>
<proteinExistence type="predicted"/>
<dbReference type="NCBIfam" id="TIGR01784">
    <property type="entry name" value="T_den_put_tspse"/>
    <property type="match status" value="1"/>
</dbReference>
<evidence type="ECO:0000313" key="1">
    <source>
        <dbReference type="EMBL" id="MBO8473979.1"/>
    </source>
</evidence>
<dbReference type="AlphaFoldDB" id="A0A9D9ILP7"/>
<organism evidence="1 2">
    <name type="scientific">Candidatus Cryptobacteroides faecigallinarum</name>
    <dbReference type="NCBI Taxonomy" id="2840763"/>
    <lineage>
        <taxon>Bacteria</taxon>
        <taxon>Pseudomonadati</taxon>
        <taxon>Bacteroidota</taxon>
        <taxon>Bacteroidia</taxon>
        <taxon>Bacteroidales</taxon>
        <taxon>Candidatus Cryptobacteroides</taxon>
    </lineage>
</organism>
<dbReference type="PANTHER" id="PTHR41317">
    <property type="entry name" value="PD-(D_E)XK NUCLEASE FAMILY TRANSPOSASE"/>
    <property type="match status" value="1"/>
</dbReference>
<dbReference type="InterPro" id="IPR010106">
    <property type="entry name" value="RpnA"/>
</dbReference>
<reference evidence="1" key="1">
    <citation type="submission" date="2020-10" db="EMBL/GenBank/DDBJ databases">
        <authorList>
            <person name="Gilroy R."/>
        </authorList>
    </citation>
    <scope>NUCLEOTIDE SEQUENCE</scope>
    <source>
        <strain evidence="1">B1-13419</strain>
    </source>
</reference>
<comment type="caution">
    <text evidence="1">The sequence shown here is derived from an EMBL/GenBank/DDBJ whole genome shotgun (WGS) entry which is preliminary data.</text>
</comment>
<name>A0A9D9ILP7_9BACT</name>
<evidence type="ECO:0000313" key="2">
    <source>
        <dbReference type="Proteomes" id="UP000823757"/>
    </source>
</evidence>
<gene>
    <name evidence="1" type="ORF">IAB91_01635</name>
</gene>
<accession>A0A9D9ILP7</accession>
<dbReference type="Proteomes" id="UP000823757">
    <property type="component" value="Unassembled WGS sequence"/>
</dbReference>